<keyword evidence="1" id="KW-0472">Membrane</keyword>
<evidence type="ECO:0000313" key="3">
    <source>
        <dbReference type="Proteomes" id="UP000439965"/>
    </source>
</evidence>
<feature type="transmembrane region" description="Helical" evidence="1">
    <location>
        <begin position="173"/>
        <end position="191"/>
    </location>
</feature>
<dbReference type="Proteomes" id="UP000439965">
    <property type="component" value="Unassembled WGS sequence"/>
</dbReference>
<protein>
    <recommendedName>
        <fullName evidence="4">DUF624 domain-containing protein</fullName>
    </recommendedName>
</protein>
<sequence>MFIKAMHWINVVILFIELNILWLLGFIAGFFFAGLVPSTRAVLKLLNKQDLFTGYYSYSEIFQKYWQEYIRSIKIFQWRVIVFPILFSLFYVELVFIQQSSIMRAYFQWPILIMMSYLLLVLLNLILATEMSGDSWLKKIAFSLVSPIVLPGRSLMCVVMILSFAVLSLAYHWFFFVASPLFFYVASKCLISGYQKKGLLRSI</sequence>
<organism evidence="2 3">
    <name type="scientific">Enterococcus gallinarum</name>
    <dbReference type="NCBI Taxonomy" id="1353"/>
    <lineage>
        <taxon>Bacteria</taxon>
        <taxon>Bacillati</taxon>
        <taxon>Bacillota</taxon>
        <taxon>Bacilli</taxon>
        <taxon>Lactobacillales</taxon>
        <taxon>Enterococcaceae</taxon>
        <taxon>Enterococcus</taxon>
    </lineage>
</organism>
<accession>A0A6I4XCS3</accession>
<keyword evidence="1" id="KW-0812">Transmembrane</keyword>
<evidence type="ECO:0000256" key="1">
    <source>
        <dbReference type="SAM" id="Phobius"/>
    </source>
</evidence>
<feature type="transmembrane region" description="Helical" evidence="1">
    <location>
        <begin position="109"/>
        <end position="128"/>
    </location>
</feature>
<name>A0A6I4XCS3_ENTGA</name>
<reference evidence="2 3" key="1">
    <citation type="submission" date="2019-04" db="EMBL/GenBank/DDBJ databases">
        <title>Step-wise assembly of the neonatal virome modulated by breast feeding.</title>
        <authorList>
            <person name="Liang G."/>
            <person name="Bushman F."/>
        </authorList>
    </citation>
    <scope>NUCLEOTIDE SEQUENCE [LARGE SCALE GENOMIC DNA]</scope>
    <source>
        <strain evidence="2 3">E3404</strain>
    </source>
</reference>
<evidence type="ECO:0000313" key="2">
    <source>
        <dbReference type="EMBL" id="MXS25367.1"/>
    </source>
</evidence>
<feature type="transmembrane region" description="Helical" evidence="1">
    <location>
        <begin position="140"/>
        <end position="167"/>
    </location>
</feature>
<feature type="transmembrane region" description="Helical" evidence="1">
    <location>
        <begin position="12"/>
        <end position="36"/>
    </location>
</feature>
<proteinExistence type="predicted"/>
<gene>
    <name evidence="2" type="ORF">GTI89_04660</name>
</gene>
<dbReference type="RefSeq" id="WP_005470176.1">
    <property type="nucleotide sequence ID" value="NZ_BTSN01000004.1"/>
</dbReference>
<keyword evidence="1" id="KW-1133">Transmembrane helix</keyword>
<dbReference type="EMBL" id="WVTI01000003">
    <property type="protein sequence ID" value="MXS25367.1"/>
    <property type="molecule type" value="Genomic_DNA"/>
</dbReference>
<comment type="caution">
    <text evidence="2">The sequence shown here is derived from an EMBL/GenBank/DDBJ whole genome shotgun (WGS) entry which is preliminary data.</text>
</comment>
<evidence type="ECO:0008006" key="4">
    <source>
        <dbReference type="Google" id="ProtNLM"/>
    </source>
</evidence>
<feature type="transmembrane region" description="Helical" evidence="1">
    <location>
        <begin position="76"/>
        <end position="97"/>
    </location>
</feature>
<dbReference type="AlphaFoldDB" id="A0A6I4XCS3"/>